<protein>
    <recommendedName>
        <fullName evidence="2">DUF218 domain-containing protein</fullName>
    </recommendedName>
</protein>
<dbReference type="STRING" id="1280948.HY36_03245"/>
<dbReference type="PATRIC" id="fig|1280948.3.peg.644"/>
<keyword evidence="1" id="KW-0472">Membrane</keyword>
<gene>
    <name evidence="3" type="ORF">HY36_03245</name>
</gene>
<dbReference type="RefSeq" id="WP_051602433.1">
    <property type="nucleotide sequence ID" value="NZ_AWFH01000001.1"/>
</dbReference>
<dbReference type="eggNOG" id="COG1434">
    <property type="taxonomic scope" value="Bacteria"/>
</dbReference>
<dbReference type="GO" id="GO:0005886">
    <property type="term" value="C:plasma membrane"/>
    <property type="evidence" value="ECO:0007669"/>
    <property type="project" value="TreeGrafter"/>
</dbReference>
<sequence>MSGEQRLRKRRIGVVPALFLAGLVLAIADFVLFANRAANADRSPDVTADAIVALTGGSGLRIAAGVELVGKGRGRRMLISGVNPDVPKADLIALAGGSEEVWACCVDIGYMAETTLGNADETAAWAYERGYKRLIIVTSDYHMPRSLIVLKKAMPDLELIAWPVRTVNDPSRIWSDPGSFRGVFLEWAKWRVTTLEV</sequence>
<dbReference type="EMBL" id="AWFH01000001">
    <property type="protein sequence ID" value="KCZ65419.1"/>
    <property type="molecule type" value="Genomic_DNA"/>
</dbReference>
<dbReference type="OrthoDB" id="9812311at2"/>
<dbReference type="AlphaFoldDB" id="A0A059EC01"/>
<name>A0A059EC01_9PROT</name>
<reference evidence="3 4" key="1">
    <citation type="journal article" date="2014" name="Antonie Van Leeuwenhoek">
        <title>Hyphomonas beringensis sp. nov. and Hyphomonas chukchiensis sp. nov., isolated from surface seawater of the Bering Sea and Chukchi Sea.</title>
        <authorList>
            <person name="Li C."/>
            <person name="Lai Q."/>
            <person name="Li G."/>
            <person name="Dong C."/>
            <person name="Wang J."/>
            <person name="Liao Y."/>
            <person name="Shao Z."/>
        </authorList>
    </citation>
    <scope>NUCLEOTIDE SEQUENCE [LARGE SCALE GENOMIC DNA]</scope>
    <source>
        <strain evidence="3 4">22II1-22F38</strain>
    </source>
</reference>
<evidence type="ECO:0000313" key="3">
    <source>
        <dbReference type="EMBL" id="KCZ65419.1"/>
    </source>
</evidence>
<dbReference type="GO" id="GO:0043164">
    <property type="term" value="P:Gram-negative-bacterium-type cell wall biogenesis"/>
    <property type="evidence" value="ECO:0007669"/>
    <property type="project" value="TreeGrafter"/>
</dbReference>
<evidence type="ECO:0000256" key="1">
    <source>
        <dbReference type="SAM" id="Phobius"/>
    </source>
</evidence>
<dbReference type="InterPro" id="IPR051599">
    <property type="entry name" value="Cell_Envelope_Assoc"/>
</dbReference>
<keyword evidence="1" id="KW-1133">Transmembrane helix</keyword>
<dbReference type="Pfam" id="PF02698">
    <property type="entry name" value="DUF218"/>
    <property type="match status" value="1"/>
</dbReference>
<dbReference type="Proteomes" id="UP000024547">
    <property type="component" value="Unassembled WGS sequence"/>
</dbReference>
<organism evidence="3 4">
    <name type="scientific">Hyphomonas atlantica</name>
    <dbReference type="NCBI Taxonomy" id="1280948"/>
    <lineage>
        <taxon>Bacteria</taxon>
        <taxon>Pseudomonadati</taxon>
        <taxon>Pseudomonadota</taxon>
        <taxon>Alphaproteobacteria</taxon>
        <taxon>Hyphomonadales</taxon>
        <taxon>Hyphomonadaceae</taxon>
        <taxon>Hyphomonas</taxon>
    </lineage>
</organism>
<feature type="transmembrane region" description="Helical" evidence="1">
    <location>
        <begin position="12"/>
        <end position="34"/>
    </location>
</feature>
<proteinExistence type="predicted"/>
<dbReference type="PANTHER" id="PTHR30336:SF4">
    <property type="entry name" value="ENVELOPE BIOGENESIS FACTOR ELYC"/>
    <property type="match status" value="1"/>
</dbReference>
<accession>A0A059EC01</accession>
<dbReference type="InterPro" id="IPR003848">
    <property type="entry name" value="DUF218"/>
</dbReference>
<dbReference type="PANTHER" id="PTHR30336">
    <property type="entry name" value="INNER MEMBRANE PROTEIN, PROBABLE PERMEASE"/>
    <property type="match status" value="1"/>
</dbReference>
<evidence type="ECO:0000259" key="2">
    <source>
        <dbReference type="Pfam" id="PF02698"/>
    </source>
</evidence>
<comment type="caution">
    <text evidence="3">The sequence shown here is derived from an EMBL/GenBank/DDBJ whole genome shotgun (WGS) entry which is preliminary data.</text>
</comment>
<evidence type="ECO:0000313" key="4">
    <source>
        <dbReference type="Proteomes" id="UP000024547"/>
    </source>
</evidence>
<dbReference type="CDD" id="cd06259">
    <property type="entry name" value="YdcF-like"/>
    <property type="match status" value="1"/>
</dbReference>
<keyword evidence="1" id="KW-0812">Transmembrane</keyword>
<keyword evidence="4" id="KW-1185">Reference proteome</keyword>
<dbReference type="GO" id="GO:0000270">
    <property type="term" value="P:peptidoglycan metabolic process"/>
    <property type="evidence" value="ECO:0007669"/>
    <property type="project" value="TreeGrafter"/>
</dbReference>
<dbReference type="Gene3D" id="3.40.50.620">
    <property type="entry name" value="HUPs"/>
    <property type="match status" value="1"/>
</dbReference>
<dbReference type="InterPro" id="IPR014729">
    <property type="entry name" value="Rossmann-like_a/b/a_fold"/>
</dbReference>
<feature type="domain" description="DUF218" evidence="2">
    <location>
        <begin position="49"/>
        <end position="169"/>
    </location>
</feature>